<dbReference type="GO" id="GO:0019464">
    <property type="term" value="P:glycine decarboxylation via glycine cleavage system"/>
    <property type="evidence" value="ECO:0007669"/>
    <property type="project" value="InterPro"/>
</dbReference>
<evidence type="ECO:0000259" key="3">
    <source>
        <dbReference type="PROSITE" id="PS50968"/>
    </source>
</evidence>
<gene>
    <name evidence="4" type="ORF">SAMN04488500_12818</name>
</gene>
<dbReference type="Gene3D" id="2.40.50.100">
    <property type="match status" value="1"/>
</dbReference>
<dbReference type="PROSITE" id="PS50968">
    <property type="entry name" value="BIOTINYL_LIPOYL"/>
    <property type="match status" value="1"/>
</dbReference>
<protein>
    <submittedName>
        <fullName evidence="4">Glycine cleavage system H protein</fullName>
    </submittedName>
</protein>
<dbReference type="PANTHER" id="PTHR11715:SF3">
    <property type="entry name" value="GLYCINE CLEAVAGE SYSTEM H PROTEIN-RELATED"/>
    <property type="match status" value="1"/>
</dbReference>
<dbReference type="PROSITE" id="PS00189">
    <property type="entry name" value="LIPOYL"/>
    <property type="match status" value="1"/>
</dbReference>
<keyword evidence="5" id="KW-1185">Reference proteome</keyword>
<dbReference type="CDD" id="cd06848">
    <property type="entry name" value="GCS_H"/>
    <property type="match status" value="1"/>
</dbReference>
<dbReference type="Pfam" id="PF01597">
    <property type="entry name" value="GCV_H"/>
    <property type="match status" value="1"/>
</dbReference>
<dbReference type="NCBIfam" id="NF002270">
    <property type="entry name" value="PRK01202.1"/>
    <property type="match status" value="1"/>
</dbReference>
<dbReference type="InterPro" id="IPR003016">
    <property type="entry name" value="2-oxoA_DH_lipoyl-BS"/>
</dbReference>
<sequence length="139" mass="15187">MAQYDIPKGLYYTSDHAWVKVEGNTIRIGITDFMQKLAGEITFIRIPRVGKALAAGATLSSIQSGKWAGKIQVPMSGKVLEANSELPGNPKLLNSDSYGAGWICVMEPDNLTEGLQSLIHGDDADKFFTEEHAKFVKTE</sequence>
<dbReference type="RefSeq" id="WP_084578112.1">
    <property type="nucleotide sequence ID" value="NZ_CP155572.1"/>
</dbReference>
<name>A0A1W2ER25_9FIRM</name>
<dbReference type="GO" id="GO:0005829">
    <property type="term" value="C:cytosol"/>
    <property type="evidence" value="ECO:0007669"/>
    <property type="project" value="TreeGrafter"/>
</dbReference>
<dbReference type="InterPro" id="IPR000089">
    <property type="entry name" value="Biotin_lipoyl"/>
</dbReference>
<evidence type="ECO:0000313" key="5">
    <source>
        <dbReference type="Proteomes" id="UP000192738"/>
    </source>
</evidence>
<dbReference type="Proteomes" id="UP000192738">
    <property type="component" value="Unassembled WGS sequence"/>
</dbReference>
<dbReference type="STRING" id="112901.SAMN04488500_12818"/>
<dbReference type="GO" id="GO:0009249">
    <property type="term" value="P:protein lipoylation"/>
    <property type="evidence" value="ECO:0007669"/>
    <property type="project" value="TreeGrafter"/>
</dbReference>
<keyword evidence="2" id="KW-0450">Lipoyl</keyword>
<dbReference type="GO" id="GO:0005960">
    <property type="term" value="C:glycine cleavage complex"/>
    <property type="evidence" value="ECO:0007669"/>
    <property type="project" value="InterPro"/>
</dbReference>
<dbReference type="SUPFAM" id="SSF51230">
    <property type="entry name" value="Single hybrid motif"/>
    <property type="match status" value="1"/>
</dbReference>
<comment type="similarity">
    <text evidence="1">Belongs to the GcvH family.</text>
</comment>
<organism evidence="4 5">
    <name type="scientific">Sporomusa malonica</name>
    <dbReference type="NCBI Taxonomy" id="112901"/>
    <lineage>
        <taxon>Bacteria</taxon>
        <taxon>Bacillati</taxon>
        <taxon>Bacillota</taxon>
        <taxon>Negativicutes</taxon>
        <taxon>Selenomonadales</taxon>
        <taxon>Sporomusaceae</taxon>
        <taxon>Sporomusa</taxon>
    </lineage>
</organism>
<dbReference type="PANTHER" id="PTHR11715">
    <property type="entry name" value="GLYCINE CLEAVAGE SYSTEM H PROTEIN"/>
    <property type="match status" value="1"/>
</dbReference>
<dbReference type="InterPro" id="IPR011053">
    <property type="entry name" value="Single_hybrid_motif"/>
</dbReference>
<proteinExistence type="inferred from homology"/>
<feature type="domain" description="Lipoyl-binding" evidence="3">
    <location>
        <begin position="25"/>
        <end position="107"/>
    </location>
</feature>
<evidence type="ECO:0000313" key="4">
    <source>
        <dbReference type="EMBL" id="SMD12105.1"/>
    </source>
</evidence>
<dbReference type="EMBL" id="FWXI01000028">
    <property type="protein sequence ID" value="SMD12105.1"/>
    <property type="molecule type" value="Genomic_DNA"/>
</dbReference>
<evidence type="ECO:0000256" key="1">
    <source>
        <dbReference type="ARBA" id="ARBA00009249"/>
    </source>
</evidence>
<evidence type="ECO:0000256" key="2">
    <source>
        <dbReference type="ARBA" id="ARBA00022823"/>
    </source>
</evidence>
<reference evidence="4 5" key="1">
    <citation type="submission" date="2017-04" db="EMBL/GenBank/DDBJ databases">
        <authorList>
            <person name="Afonso C.L."/>
            <person name="Miller P.J."/>
            <person name="Scott M.A."/>
            <person name="Spackman E."/>
            <person name="Goraichik I."/>
            <person name="Dimitrov K.M."/>
            <person name="Suarez D.L."/>
            <person name="Swayne D.E."/>
        </authorList>
    </citation>
    <scope>NUCLEOTIDE SEQUENCE [LARGE SCALE GENOMIC DNA]</scope>
    <source>
        <strain evidence="4 5">DSM 5090</strain>
    </source>
</reference>
<dbReference type="InterPro" id="IPR002930">
    <property type="entry name" value="GCV_H"/>
</dbReference>
<dbReference type="OrthoDB" id="9796712at2"/>
<dbReference type="InterPro" id="IPR033753">
    <property type="entry name" value="GCV_H/Fam206"/>
</dbReference>
<dbReference type="AlphaFoldDB" id="A0A1W2ER25"/>
<accession>A0A1W2ER25</accession>